<evidence type="ECO:0000313" key="2">
    <source>
        <dbReference type="Proteomes" id="UP000660611"/>
    </source>
</evidence>
<organism evidence="1 2">
    <name type="scientific">Dactylosporangium siamense</name>
    <dbReference type="NCBI Taxonomy" id="685454"/>
    <lineage>
        <taxon>Bacteria</taxon>
        <taxon>Bacillati</taxon>
        <taxon>Actinomycetota</taxon>
        <taxon>Actinomycetes</taxon>
        <taxon>Micromonosporales</taxon>
        <taxon>Micromonosporaceae</taxon>
        <taxon>Dactylosporangium</taxon>
    </lineage>
</organism>
<evidence type="ECO:0000313" key="1">
    <source>
        <dbReference type="EMBL" id="GIG49896.1"/>
    </source>
</evidence>
<accession>A0A919PV80</accession>
<dbReference type="RefSeq" id="WP_203851559.1">
    <property type="nucleotide sequence ID" value="NZ_BAAAVW010000029.1"/>
</dbReference>
<reference evidence="1" key="1">
    <citation type="submission" date="2021-01" db="EMBL/GenBank/DDBJ databases">
        <title>Whole genome shotgun sequence of Dactylosporangium siamense NBRC 106093.</title>
        <authorList>
            <person name="Komaki H."/>
            <person name="Tamura T."/>
        </authorList>
    </citation>
    <scope>NUCLEOTIDE SEQUENCE</scope>
    <source>
        <strain evidence="1">NBRC 106093</strain>
    </source>
</reference>
<dbReference type="Proteomes" id="UP000660611">
    <property type="component" value="Unassembled WGS sequence"/>
</dbReference>
<evidence type="ECO:0008006" key="3">
    <source>
        <dbReference type="Google" id="ProtNLM"/>
    </source>
</evidence>
<gene>
    <name evidence="1" type="ORF">Dsi01nite_079370</name>
</gene>
<name>A0A919PV80_9ACTN</name>
<protein>
    <recommendedName>
        <fullName evidence="3">Transposase</fullName>
    </recommendedName>
</protein>
<sequence length="74" mass="8666">MNQIEIWFGLITRQSIRRGTFTSVNVLIARIRDYVAHWNRDAEPFTCTATTDEILAKVRWVQTSIKQLVENNTK</sequence>
<dbReference type="AlphaFoldDB" id="A0A919PV80"/>
<proteinExistence type="predicted"/>
<comment type="caution">
    <text evidence="1">The sequence shown here is derived from an EMBL/GenBank/DDBJ whole genome shotgun (WGS) entry which is preliminary data.</text>
</comment>
<dbReference type="EMBL" id="BONQ01000126">
    <property type="protein sequence ID" value="GIG49896.1"/>
    <property type="molecule type" value="Genomic_DNA"/>
</dbReference>
<keyword evidence="2" id="KW-1185">Reference proteome</keyword>